<feature type="compositionally biased region" description="Polar residues" evidence="9">
    <location>
        <begin position="13"/>
        <end position="32"/>
    </location>
</feature>
<evidence type="ECO:0000259" key="10">
    <source>
        <dbReference type="PROSITE" id="PS50011"/>
    </source>
</evidence>
<keyword evidence="3" id="KW-0808">Transferase</keyword>
<evidence type="ECO:0000256" key="7">
    <source>
        <dbReference type="ARBA" id="ARBA00038271"/>
    </source>
</evidence>
<dbReference type="Proteomes" id="UP001498421">
    <property type="component" value="Unassembled WGS sequence"/>
</dbReference>
<feature type="region of interest" description="Disordered" evidence="9">
    <location>
        <begin position="1"/>
        <end position="65"/>
    </location>
</feature>
<organism evidence="12 13">
    <name type="scientific">Neonectria magnoliae</name>
    <dbReference type="NCBI Taxonomy" id="2732573"/>
    <lineage>
        <taxon>Eukaryota</taxon>
        <taxon>Fungi</taxon>
        <taxon>Dikarya</taxon>
        <taxon>Ascomycota</taxon>
        <taxon>Pezizomycotina</taxon>
        <taxon>Sordariomycetes</taxon>
        <taxon>Hypocreomycetidae</taxon>
        <taxon>Hypocreales</taxon>
        <taxon>Nectriaceae</taxon>
        <taxon>Neonectria</taxon>
    </lineage>
</organism>
<proteinExistence type="inferred from homology"/>
<dbReference type="Gene3D" id="3.30.200.20">
    <property type="entry name" value="Phosphorylase Kinase, domain 1"/>
    <property type="match status" value="1"/>
</dbReference>
<evidence type="ECO:0000256" key="6">
    <source>
        <dbReference type="ARBA" id="ARBA00022840"/>
    </source>
</evidence>
<feature type="compositionally biased region" description="Basic and acidic residues" evidence="9">
    <location>
        <begin position="192"/>
        <end position="209"/>
    </location>
</feature>
<dbReference type="PROSITE" id="PS00108">
    <property type="entry name" value="PROTEIN_KINASE_ST"/>
    <property type="match status" value="1"/>
</dbReference>
<keyword evidence="4 8" id="KW-0547">Nucleotide-binding</keyword>
<evidence type="ECO:0000256" key="9">
    <source>
        <dbReference type="SAM" id="MobiDB-lite"/>
    </source>
</evidence>
<dbReference type="PROSITE" id="PS00107">
    <property type="entry name" value="PROTEIN_KINASE_ATP"/>
    <property type="match status" value="1"/>
</dbReference>
<evidence type="ECO:0000256" key="4">
    <source>
        <dbReference type="ARBA" id="ARBA00022741"/>
    </source>
</evidence>
<dbReference type="InterPro" id="IPR008271">
    <property type="entry name" value="Ser/Thr_kinase_AS"/>
</dbReference>
<dbReference type="SMART" id="SM00220">
    <property type="entry name" value="S_TKc"/>
    <property type="match status" value="1"/>
</dbReference>
<dbReference type="InterPro" id="IPR017441">
    <property type="entry name" value="Protein_kinase_ATP_BS"/>
</dbReference>
<feature type="region of interest" description="Disordered" evidence="9">
    <location>
        <begin position="192"/>
        <end position="222"/>
    </location>
</feature>
<keyword evidence="5 12" id="KW-0418">Kinase</keyword>
<dbReference type="PROSITE" id="PS51285">
    <property type="entry name" value="AGC_KINASE_CTER"/>
    <property type="match status" value="1"/>
</dbReference>
<dbReference type="InterPro" id="IPR050839">
    <property type="entry name" value="Rho-assoc_Ser/Thr_Kinase"/>
</dbReference>
<evidence type="ECO:0000256" key="5">
    <source>
        <dbReference type="ARBA" id="ARBA00022777"/>
    </source>
</evidence>
<dbReference type="GO" id="GO:0016301">
    <property type="term" value="F:kinase activity"/>
    <property type="evidence" value="ECO:0007669"/>
    <property type="project" value="UniProtKB-KW"/>
</dbReference>
<feature type="domain" description="Protein kinase" evidence="10">
    <location>
        <begin position="244"/>
        <end position="547"/>
    </location>
</feature>
<dbReference type="Pfam" id="PF00069">
    <property type="entry name" value="Pkinase"/>
    <property type="match status" value="2"/>
</dbReference>
<name>A0ABR1H1G0_9HYPO</name>
<evidence type="ECO:0000256" key="2">
    <source>
        <dbReference type="ARBA" id="ARBA00022527"/>
    </source>
</evidence>
<dbReference type="SUPFAM" id="SSF56112">
    <property type="entry name" value="Protein kinase-like (PK-like)"/>
    <property type="match status" value="1"/>
</dbReference>
<dbReference type="PANTHER" id="PTHR22988">
    <property type="entry name" value="MYOTONIC DYSTROPHY S/T KINASE-RELATED"/>
    <property type="match status" value="1"/>
</dbReference>
<keyword evidence="13" id="KW-1185">Reference proteome</keyword>
<protein>
    <recommendedName>
        <fullName evidence="1">non-specific serine/threonine protein kinase</fullName>
        <ecNumber evidence="1">2.7.11.1</ecNumber>
    </recommendedName>
</protein>
<gene>
    <name evidence="12" type="primary">CBK1_2</name>
    <name evidence="12" type="ORF">QQZ08_012477</name>
</gene>
<dbReference type="Gene3D" id="1.10.510.10">
    <property type="entry name" value="Transferase(Phosphotransferase) domain 1"/>
    <property type="match status" value="1"/>
</dbReference>
<feature type="compositionally biased region" description="Polar residues" evidence="9">
    <location>
        <begin position="210"/>
        <end position="222"/>
    </location>
</feature>
<feature type="domain" description="AGC-kinase C-terminal" evidence="11">
    <location>
        <begin position="548"/>
        <end position="621"/>
    </location>
</feature>
<dbReference type="PROSITE" id="PS50011">
    <property type="entry name" value="PROTEIN_KINASE_DOM"/>
    <property type="match status" value="1"/>
</dbReference>
<dbReference type="InterPro" id="IPR000961">
    <property type="entry name" value="AGC-kinase_C"/>
</dbReference>
<comment type="similarity">
    <text evidence="7">Belongs to the protein kinase superfamily. STE Ser/Thr protein kinase family. COT1 subfamily.</text>
</comment>
<evidence type="ECO:0000256" key="8">
    <source>
        <dbReference type="PROSITE-ProRule" id="PRU10141"/>
    </source>
</evidence>
<feature type="binding site" evidence="8">
    <location>
        <position position="273"/>
    </location>
    <ligand>
        <name>ATP</name>
        <dbReference type="ChEBI" id="CHEBI:30616"/>
    </ligand>
</feature>
<sequence length="621" mass="70949">MDKNRPVPILRPNNDTHALSHDQYPTTPSTFPQPVFQAASSLRDDGTHSQTQTAQPPYSGGFAPSGYFAQNHYLPQYPAQPPPSHPGITDPNTALVRQFSHQNLGGDARPSPYGFHGLAPSQRPRTGYLPGQNMPNFDNRMAPPMPPPISVSTRVFVQAPERDPDKYGPTANNNQKKCSQLAADFFKDSVKRARERNQRQSQMEKKLQEANDSPSRRQQIWTSTGRKEGQYLRFLRTKDKPQNYQTIKVIGKGAFGEVKLVQKKTDGQVYALKSLIKTEMLEKDQLAHVRSERDILAEAESPWVVKLFTTFQDSHFLYMLMEFLPGGDLMTMLIKYEIFSEDITRFYMAECILAIETVHALGFIHRDIKPDNILLDRGGHVKLTDFGLSTGFHRLHDNSYYQQLLQGKSNKPRDRNSIAIDQINLTVSNRSQINEWRRSRRLIAYSTVGTPDYIAPEIFTGQGYSFSCDWWSLGTIMFECLVGWPPFCAEDRHDTYRKIVNWRQALYFPDDIQLGQEAENLIRSLVCNPENRLGRGGAQDLKAHPFFHGVQFDQLRRIRAPFEPRLTSNIDTTYFPTDEIDQTENAALLMTQGAQAPPDESLQMSLPFIGYTFKRFDNNFR</sequence>
<dbReference type="SMART" id="SM00133">
    <property type="entry name" value="S_TK_X"/>
    <property type="match status" value="1"/>
</dbReference>
<evidence type="ECO:0000256" key="1">
    <source>
        <dbReference type="ARBA" id="ARBA00012513"/>
    </source>
</evidence>
<keyword evidence="2" id="KW-0723">Serine/threonine-protein kinase</keyword>
<evidence type="ECO:0000259" key="11">
    <source>
        <dbReference type="PROSITE" id="PS51285"/>
    </source>
</evidence>
<comment type="caution">
    <text evidence="12">The sequence shown here is derived from an EMBL/GenBank/DDBJ whole genome shotgun (WGS) entry which is preliminary data.</text>
</comment>
<dbReference type="EC" id="2.7.11.1" evidence="1"/>
<evidence type="ECO:0000313" key="12">
    <source>
        <dbReference type="EMBL" id="KAK7414861.1"/>
    </source>
</evidence>
<dbReference type="InterPro" id="IPR011009">
    <property type="entry name" value="Kinase-like_dom_sf"/>
</dbReference>
<dbReference type="EMBL" id="JAZAVK010000270">
    <property type="protein sequence ID" value="KAK7414861.1"/>
    <property type="molecule type" value="Genomic_DNA"/>
</dbReference>
<evidence type="ECO:0000256" key="3">
    <source>
        <dbReference type="ARBA" id="ARBA00022679"/>
    </source>
</evidence>
<reference evidence="12 13" key="1">
    <citation type="journal article" date="2025" name="Microbiol. Resour. Announc.">
        <title>Draft genome sequences for Neonectria magnoliae and Neonectria punicea, canker pathogens of Liriodendron tulipifera and Acer saccharum in West Virginia.</title>
        <authorList>
            <person name="Petronek H.M."/>
            <person name="Kasson M.T."/>
            <person name="Metheny A.M."/>
            <person name="Stauder C.M."/>
            <person name="Lovett B."/>
            <person name="Lynch S.C."/>
            <person name="Garnas J.R."/>
            <person name="Kasson L.R."/>
            <person name="Stajich J.E."/>
        </authorList>
    </citation>
    <scope>NUCLEOTIDE SEQUENCE [LARGE SCALE GENOMIC DNA]</scope>
    <source>
        <strain evidence="12 13">NRRL 64651</strain>
    </source>
</reference>
<keyword evidence="6 8" id="KW-0067">ATP-binding</keyword>
<evidence type="ECO:0000313" key="13">
    <source>
        <dbReference type="Proteomes" id="UP001498421"/>
    </source>
</evidence>
<accession>A0ABR1H1G0</accession>
<dbReference type="InterPro" id="IPR000719">
    <property type="entry name" value="Prot_kinase_dom"/>
</dbReference>